<protein>
    <recommendedName>
        <fullName evidence="1">Transposase MuDR plant domain-containing protein</fullName>
    </recommendedName>
</protein>
<evidence type="ECO:0000259" key="1">
    <source>
        <dbReference type="Pfam" id="PF03108"/>
    </source>
</evidence>
<name>A0A0D3ALB0_BRAOL</name>
<dbReference type="Proteomes" id="UP000032141">
    <property type="component" value="Chromosome C2"/>
</dbReference>
<dbReference type="InterPro" id="IPR004332">
    <property type="entry name" value="Transposase_MuDR"/>
</dbReference>
<dbReference type="AlphaFoldDB" id="A0A0D3ALB0"/>
<keyword evidence="3" id="KW-1185">Reference proteome</keyword>
<dbReference type="HOGENOM" id="CLU_716394_0_0_1"/>
<feature type="domain" description="Transposase MuDR plant" evidence="1">
    <location>
        <begin position="145"/>
        <end position="183"/>
    </location>
</feature>
<reference evidence="2 3" key="1">
    <citation type="journal article" date="2014" name="Genome Biol.">
        <title>Transcriptome and methylome profiling reveals relics of genome dominance in the mesopolyploid Brassica oleracea.</title>
        <authorList>
            <person name="Parkin I.A."/>
            <person name="Koh C."/>
            <person name="Tang H."/>
            <person name="Robinson S.J."/>
            <person name="Kagale S."/>
            <person name="Clarke W.E."/>
            <person name="Town C.D."/>
            <person name="Nixon J."/>
            <person name="Krishnakumar V."/>
            <person name="Bidwell S.L."/>
            <person name="Denoeud F."/>
            <person name="Belcram H."/>
            <person name="Links M.G."/>
            <person name="Just J."/>
            <person name="Clarke C."/>
            <person name="Bender T."/>
            <person name="Huebert T."/>
            <person name="Mason A.S."/>
            <person name="Pires J.C."/>
            <person name="Barker G."/>
            <person name="Moore J."/>
            <person name="Walley P.G."/>
            <person name="Manoli S."/>
            <person name="Batley J."/>
            <person name="Edwards D."/>
            <person name="Nelson M.N."/>
            <person name="Wang X."/>
            <person name="Paterson A.H."/>
            <person name="King G."/>
            <person name="Bancroft I."/>
            <person name="Chalhoub B."/>
            <person name="Sharpe A.G."/>
        </authorList>
    </citation>
    <scope>NUCLEOTIDE SEQUENCE</scope>
    <source>
        <strain evidence="2 3">cv. TO1000</strain>
    </source>
</reference>
<evidence type="ECO:0000313" key="2">
    <source>
        <dbReference type="EnsemblPlants" id="Bo2g028840.1"/>
    </source>
</evidence>
<dbReference type="EnsemblPlants" id="Bo2g028840.1">
    <property type="protein sequence ID" value="Bo2g028840.1"/>
    <property type="gene ID" value="Bo2g028840"/>
</dbReference>
<accession>A0A0D3ALB0</accession>
<dbReference type="Pfam" id="PF03108">
    <property type="entry name" value="DBD_Tnp_Mut"/>
    <property type="match status" value="1"/>
</dbReference>
<proteinExistence type="predicted"/>
<dbReference type="Gramene" id="Bo2g028840.1">
    <property type="protein sequence ID" value="Bo2g028840.1"/>
    <property type="gene ID" value="Bo2g028840"/>
</dbReference>
<sequence length="386" mass="43853">MAEIEVPVYCYWNGCIKYGPEGVYYEGGSTPKKIIVHPKIALNRLLDEMYMLTGVDVVDKQRSKVKIFVKPDGVVDPAACSSKRQRTDIFVKLERDNSNMMTEDKADAVALVTGDTINSHKDLEKYSGSGVLKPCISSLWLDDHDLRVGLCFKDVDELKKAVDWYSINRQKECVVQETGEDEYLSWIMPDLSWIMSQNDRDFSLLVRLAHTARTGDRTDGLIDPFDQFMHFDQPNLTKARILHLSEDIGRTWSSLAHDPDMVAYTDSPTSAILLTAGPSVCMSALDGNASESLVATRMEKHGLLEIVKYTGPHTCYLKNPEDFESEFDADEFERVVRVHPTKSFAELKKWWKDKSGYLLEDKDVREVKEEAIKTVFGDWDQKICPS</sequence>
<evidence type="ECO:0000313" key="3">
    <source>
        <dbReference type="Proteomes" id="UP000032141"/>
    </source>
</evidence>
<organism evidence="2 3">
    <name type="scientific">Brassica oleracea var. oleracea</name>
    <dbReference type="NCBI Taxonomy" id="109376"/>
    <lineage>
        <taxon>Eukaryota</taxon>
        <taxon>Viridiplantae</taxon>
        <taxon>Streptophyta</taxon>
        <taxon>Embryophyta</taxon>
        <taxon>Tracheophyta</taxon>
        <taxon>Spermatophyta</taxon>
        <taxon>Magnoliopsida</taxon>
        <taxon>eudicotyledons</taxon>
        <taxon>Gunneridae</taxon>
        <taxon>Pentapetalae</taxon>
        <taxon>rosids</taxon>
        <taxon>malvids</taxon>
        <taxon>Brassicales</taxon>
        <taxon>Brassicaceae</taxon>
        <taxon>Brassiceae</taxon>
        <taxon>Brassica</taxon>
    </lineage>
</organism>
<reference evidence="2" key="2">
    <citation type="submission" date="2015-03" db="UniProtKB">
        <authorList>
            <consortium name="EnsemblPlants"/>
        </authorList>
    </citation>
    <scope>IDENTIFICATION</scope>
</reference>